<feature type="region of interest" description="Disordered" evidence="1">
    <location>
        <begin position="1"/>
        <end position="84"/>
    </location>
</feature>
<dbReference type="EMBL" id="MVGC01000222">
    <property type="protein sequence ID" value="RJE21537.1"/>
    <property type="molecule type" value="Genomic_DNA"/>
</dbReference>
<feature type="region of interest" description="Disordered" evidence="1">
    <location>
        <begin position="516"/>
        <end position="541"/>
    </location>
</feature>
<feature type="compositionally biased region" description="Low complexity" evidence="1">
    <location>
        <begin position="111"/>
        <end position="137"/>
    </location>
</feature>
<feature type="compositionally biased region" description="Polar residues" evidence="1">
    <location>
        <begin position="615"/>
        <end position="627"/>
    </location>
</feature>
<evidence type="ECO:0000313" key="3">
    <source>
        <dbReference type="Proteomes" id="UP000266188"/>
    </source>
</evidence>
<feature type="region of interest" description="Disordered" evidence="1">
    <location>
        <begin position="593"/>
        <end position="733"/>
    </location>
</feature>
<reference evidence="3" key="1">
    <citation type="submission" date="2017-02" db="EMBL/GenBank/DDBJ databases">
        <authorList>
            <person name="Tafer H."/>
            <person name="Lopandic K."/>
        </authorList>
    </citation>
    <scope>NUCLEOTIDE SEQUENCE [LARGE SCALE GENOMIC DNA]</scope>
    <source>
        <strain evidence="3">CBS 366.77</strain>
    </source>
</reference>
<feature type="compositionally biased region" description="Low complexity" evidence="1">
    <location>
        <begin position="287"/>
        <end position="326"/>
    </location>
</feature>
<feature type="compositionally biased region" description="Pro residues" evidence="1">
    <location>
        <begin position="258"/>
        <end position="273"/>
    </location>
</feature>
<dbReference type="Proteomes" id="UP000266188">
    <property type="component" value="Unassembled WGS sequence"/>
</dbReference>
<dbReference type="STRING" id="2070753.A0A3A2ZJG3"/>
<keyword evidence="3" id="KW-1185">Reference proteome</keyword>
<feature type="compositionally biased region" description="Polar residues" evidence="1">
    <location>
        <begin position="220"/>
        <end position="230"/>
    </location>
</feature>
<feature type="region of interest" description="Disordered" evidence="1">
    <location>
        <begin position="206"/>
        <end position="345"/>
    </location>
</feature>
<evidence type="ECO:0000313" key="2">
    <source>
        <dbReference type="EMBL" id="RJE21537.1"/>
    </source>
</evidence>
<evidence type="ECO:0000256" key="1">
    <source>
        <dbReference type="SAM" id="MobiDB-lite"/>
    </source>
</evidence>
<dbReference type="OrthoDB" id="774557at2759"/>
<feature type="compositionally biased region" description="Low complexity" evidence="1">
    <location>
        <begin position="206"/>
        <end position="219"/>
    </location>
</feature>
<accession>A0A3A2ZJG3</accession>
<feature type="region of interest" description="Disordered" evidence="1">
    <location>
        <begin position="111"/>
        <end position="151"/>
    </location>
</feature>
<dbReference type="PANTHER" id="PTHR10378">
    <property type="entry name" value="LIM DOMAIN-BINDING PROTEIN"/>
    <property type="match status" value="1"/>
</dbReference>
<proteinExistence type="predicted"/>
<comment type="caution">
    <text evidence="2">The sequence shown here is derived from an EMBL/GenBank/DDBJ whole genome shotgun (WGS) entry which is preliminary data.</text>
</comment>
<organism evidence="2 3">
    <name type="scientific">Aspergillus sclerotialis</name>
    <dbReference type="NCBI Taxonomy" id="2070753"/>
    <lineage>
        <taxon>Eukaryota</taxon>
        <taxon>Fungi</taxon>
        <taxon>Dikarya</taxon>
        <taxon>Ascomycota</taxon>
        <taxon>Pezizomycotina</taxon>
        <taxon>Eurotiomycetes</taxon>
        <taxon>Eurotiomycetidae</taxon>
        <taxon>Eurotiales</taxon>
        <taxon>Aspergillaceae</taxon>
        <taxon>Aspergillus</taxon>
        <taxon>Aspergillus subgen. Polypaecilum</taxon>
    </lineage>
</organism>
<dbReference type="InterPro" id="IPR029005">
    <property type="entry name" value="LIM-bd/SEUSS"/>
</dbReference>
<name>A0A3A2ZJG3_9EURO</name>
<gene>
    <name evidence="2" type="ORF">PHISCL_06141</name>
</gene>
<feature type="compositionally biased region" description="Polar residues" evidence="1">
    <location>
        <begin position="670"/>
        <end position="687"/>
    </location>
</feature>
<dbReference type="AlphaFoldDB" id="A0A3A2ZJG3"/>
<protein>
    <submittedName>
        <fullName evidence="2">PtaB protein</fullName>
    </submittedName>
</protein>
<dbReference type="Pfam" id="PF01803">
    <property type="entry name" value="LIM_bind"/>
    <property type="match status" value="1"/>
</dbReference>
<sequence length="733" mass="79001">MMMAQPFPAHQGIPQHPGLPPGHGMAPAQHPNAAHPGAMMPQVHPGVSAPGGPQVSQAGSMMGGMPPGPGTTGPGGPVPNAHALSHLGPAQAHLFQQPQFAQNFANNPQLMQQHQHQQMLRQRMMFQHQQQQQQQQHGGLPVTMPNGTQGLNPAQLAAMQANPAMRPVNLQMHLPQQMPHGQPQNIQQQQQLFAIQQAQQAQAQQAQAQQANAAGQPGQRTPQQRANAQPQGMHDAQSVTPQPQPGPQPHQGSSTPQSNPPQPPSSQPPPQTTAPPSHSTPNPPAQQLPQAQQPGPQSGQPQQQSVPPQQQPQAHPGQQPGQPQAPMTAQEAQLKAQQQNSAAMMMHQQQRMMKNMSLLCIHQLADQLSGSTGRGETHDLQYWQEFVDRFYAPGGVLRQGVCNPHTGSQKQFEISTPALARYYLTQFTSGIRQIQMVVEDARERETQPGCYIVESPRTSFIYWFTNDSQLFSVGTLRARFDIHHKIEVLDIVITNHTEYIPRNQLQAMMLAEQKQSPKATKNAGKRQKSAQQTPFALPESMVTPNGVPTAVMSFLEVAETISQMQLLFQYSQDHPQLSAPEALRNLVNQFHTQNPNPGFMPGPMMNPPMQPGQNTRTPSMNGPSQFASPAMPHLGLPGAQGSPHLPGSAHPSPAQSHLAGPPGMVGPGQLQPNPGQAQSANASPNVSNKRRRASTVKVENDEGGPEVNGAAAPGTTKVKASPRVGGKRQKGTA</sequence>
<feature type="compositionally biased region" description="Pro residues" evidence="1">
    <location>
        <begin position="598"/>
        <end position="610"/>
    </location>
</feature>